<reference evidence="2 3" key="1">
    <citation type="submission" date="2018-11" db="EMBL/GenBank/DDBJ databases">
        <title>Draft genome of Simplicispira Flexivirga sp. BO-16.</title>
        <authorList>
            <person name="Im W.T."/>
        </authorList>
    </citation>
    <scope>NUCLEOTIDE SEQUENCE [LARGE SCALE GENOMIC DNA]</scope>
    <source>
        <strain evidence="2 3">BO-16</strain>
    </source>
</reference>
<evidence type="ECO:0000313" key="3">
    <source>
        <dbReference type="Proteomes" id="UP000271678"/>
    </source>
</evidence>
<organism evidence="2 3">
    <name type="scientific">Flexivirga caeni</name>
    <dbReference type="NCBI Taxonomy" id="2294115"/>
    <lineage>
        <taxon>Bacteria</taxon>
        <taxon>Bacillati</taxon>
        <taxon>Actinomycetota</taxon>
        <taxon>Actinomycetes</taxon>
        <taxon>Micrococcales</taxon>
        <taxon>Dermacoccaceae</taxon>
        <taxon>Flexivirga</taxon>
    </lineage>
</organism>
<feature type="transmembrane region" description="Helical" evidence="1">
    <location>
        <begin position="107"/>
        <end position="127"/>
    </location>
</feature>
<proteinExistence type="predicted"/>
<sequence>MPPAATSPACRLIIDKKFVRTCAIRAVRLALEAAVIPALLLYAALATVGQVWGLVSVLVWSGLIVAVRLRSQSTVPRTLLLAVLMLVGRTSLSLALSSIYVYLLQPIAGSLLMAVIFLGSAAIGKPITKHLCRDFIALPQMLFHDKRAHRMFTQVCVLWGMSRLLDVGMNLGFLHLGARDALLSRGVFSTTLTVLTVAVCIAWGWSRLRRMPNFTIAFA</sequence>
<feature type="transmembrane region" description="Helical" evidence="1">
    <location>
        <begin position="51"/>
        <end position="67"/>
    </location>
</feature>
<feature type="transmembrane region" description="Helical" evidence="1">
    <location>
        <begin position="26"/>
        <end position="45"/>
    </location>
</feature>
<dbReference type="AlphaFoldDB" id="A0A3M9M262"/>
<evidence type="ECO:0000313" key="2">
    <source>
        <dbReference type="EMBL" id="RNI19630.1"/>
    </source>
</evidence>
<gene>
    <name evidence="2" type="ORF">EFY87_16145</name>
</gene>
<accession>A0A3M9M262</accession>
<feature type="transmembrane region" description="Helical" evidence="1">
    <location>
        <begin position="79"/>
        <end position="101"/>
    </location>
</feature>
<keyword evidence="1" id="KW-1133">Transmembrane helix</keyword>
<name>A0A3M9M262_9MICO</name>
<dbReference type="Proteomes" id="UP000271678">
    <property type="component" value="Unassembled WGS sequence"/>
</dbReference>
<keyword evidence="3" id="KW-1185">Reference proteome</keyword>
<feature type="transmembrane region" description="Helical" evidence="1">
    <location>
        <begin position="185"/>
        <end position="205"/>
    </location>
</feature>
<dbReference type="EMBL" id="RJJQ01000019">
    <property type="protein sequence ID" value="RNI19630.1"/>
    <property type="molecule type" value="Genomic_DNA"/>
</dbReference>
<comment type="caution">
    <text evidence="2">The sequence shown here is derived from an EMBL/GenBank/DDBJ whole genome shotgun (WGS) entry which is preliminary data.</text>
</comment>
<keyword evidence="1" id="KW-0472">Membrane</keyword>
<evidence type="ECO:0000256" key="1">
    <source>
        <dbReference type="SAM" id="Phobius"/>
    </source>
</evidence>
<evidence type="ECO:0008006" key="4">
    <source>
        <dbReference type="Google" id="ProtNLM"/>
    </source>
</evidence>
<keyword evidence="1" id="KW-0812">Transmembrane</keyword>
<protein>
    <recommendedName>
        <fullName evidence="4">DUF3159 domain-containing protein</fullName>
    </recommendedName>
</protein>